<dbReference type="PANTHER" id="PTHR39184:SF1">
    <property type="entry name" value="PBSX PHAGE TERMINASE LARGE SUBUNIT"/>
    <property type="match status" value="1"/>
</dbReference>
<dbReference type="InterPro" id="IPR052380">
    <property type="entry name" value="Viral_DNA_packaging_terminase"/>
</dbReference>
<organism evidence="2">
    <name type="scientific">Myoviridae sp. ctZSu31</name>
    <dbReference type="NCBI Taxonomy" id="2826665"/>
    <lineage>
        <taxon>Viruses</taxon>
        <taxon>Duplodnaviria</taxon>
        <taxon>Heunggongvirae</taxon>
        <taxon>Uroviricota</taxon>
        <taxon>Caudoviricetes</taxon>
    </lineage>
</organism>
<dbReference type="EMBL" id="BK015047">
    <property type="protein sequence ID" value="DAD88754.1"/>
    <property type="molecule type" value="Genomic_DNA"/>
</dbReference>
<dbReference type="Gene3D" id="3.30.420.240">
    <property type="match status" value="1"/>
</dbReference>
<protein>
    <submittedName>
        <fullName evidence="2">Terminase large subunit</fullName>
    </submittedName>
</protein>
<dbReference type="Pfam" id="PF04466">
    <property type="entry name" value="Terminase_3"/>
    <property type="match status" value="1"/>
</dbReference>
<dbReference type="InterPro" id="IPR035412">
    <property type="entry name" value="Terminase_L_N"/>
</dbReference>
<dbReference type="InterPro" id="IPR027417">
    <property type="entry name" value="P-loop_NTPase"/>
</dbReference>
<sequence length="505" mass="58496">MADKLPAGLFEAAYWYEGLKERTNDTFMPLYFDKHRILVLKGGGGSGKSIFAGQKILERVTTEPNHRWLVCRKVAKTLRESCFQQLKDQAYELYPNEVKFIPRGKGSDMYILFENGSEIIFAGLDDVEKLKSIYNITGVWIEEASEITETDFNQLDIRLRTEFPFYLQMILTFNPISIQHWLKRRFFDRYDPRVRTHESTYKDNRFLIPESRETLESFKDTDEYYYQVYCLGMWGTSGRTVFDGRAINRRLQELKTPESTGLFEYGYDGLRISDIRLTADRSGCTRIYKAPEAGAPYVIGADTAGEGSDFFVAHVMDNRTGEQVAVLRGQFDEDVFAHQLYCLGRHYNTALIGIETNFSTYPVMELERLGYPKQYVRETIDDYTHKPKQSYGFLTNGKTRPVIIAELIKAAREDIGSINDETTLLEMLSFVRNPENLRPEAEPGAHDDCVMALAITQHIRPQQEYISEPSEGQGRKWTKSMWEDYENASNAEREMLIKKWGRPMR</sequence>
<dbReference type="NCBIfam" id="TIGR01547">
    <property type="entry name" value="phage_term_2"/>
    <property type="match status" value="1"/>
</dbReference>
<evidence type="ECO:0000259" key="1">
    <source>
        <dbReference type="Pfam" id="PF04466"/>
    </source>
</evidence>
<name>A0A8S5N3A5_9CAUD</name>
<dbReference type="Gene3D" id="3.40.50.300">
    <property type="entry name" value="P-loop containing nucleotide triphosphate hydrolases"/>
    <property type="match status" value="1"/>
</dbReference>
<dbReference type="PANTHER" id="PTHR39184">
    <property type="match status" value="1"/>
</dbReference>
<evidence type="ECO:0000313" key="2">
    <source>
        <dbReference type="EMBL" id="DAD88754.1"/>
    </source>
</evidence>
<proteinExistence type="predicted"/>
<accession>A0A8S5N3A5</accession>
<dbReference type="InterPro" id="IPR006437">
    <property type="entry name" value="Phage_terminase_lsu"/>
</dbReference>
<feature type="domain" description="Phage terminase large subunit N-terminal" evidence="1">
    <location>
        <begin position="34"/>
        <end position="232"/>
    </location>
</feature>
<reference evidence="2" key="1">
    <citation type="journal article" date="2021" name="Proc. Natl. Acad. Sci. U.S.A.">
        <title>A Catalog of Tens of Thousands of Viruses from Human Metagenomes Reveals Hidden Associations with Chronic Diseases.</title>
        <authorList>
            <person name="Tisza M.J."/>
            <person name="Buck C.B."/>
        </authorList>
    </citation>
    <scope>NUCLEOTIDE SEQUENCE</scope>
    <source>
        <strain evidence="2">CtZSu31</strain>
    </source>
</reference>